<dbReference type="Proteomes" id="UP000006512">
    <property type="component" value="Unassembled WGS sequence"/>
</dbReference>
<protein>
    <recommendedName>
        <fullName evidence="3">Ribosomal protein S1</fullName>
    </recommendedName>
</protein>
<proteinExistence type="predicted"/>
<dbReference type="eggNOG" id="COG3266">
    <property type="taxonomic scope" value="Bacteria"/>
</dbReference>
<dbReference type="InterPro" id="IPR045502">
    <property type="entry name" value="DUF6489"/>
</dbReference>
<gene>
    <name evidence="1" type="ORF">ABI_04490</name>
</gene>
<dbReference type="STRING" id="715226.ABI_04490"/>
<evidence type="ECO:0000313" key="2">
    <source>
        <dbReference type="Proteomes" id="UP000006512"/>
    </source>
</evidence>
<evidence type="ECO:0000313" key="1">
    <source>
        <dbReference type="EMBL" id="EGF92017.1"/>
    </source>
</evidence>
<organism evidence="1 2">
    <name type="scientific">Asticcacaulis biprosthecium C19</name>
    <dbReference type="NCBI Taxonomy" id="715226"/>
    <lineage>
        <taxon>Bacteria</taxon>
        <taxon>Pseudomonadati</taxon>
        <taxon>Pseudomonadota</taxon>
        <taxon>Alphaproteobacteria</taxon>
        <taxon>Caulobacterales</taxon>
        <taxon>Caulobacteraceae</taxon>
        <taxon>Asticcacaulis</taxon>
    </lineage>
</organism>
<dbReference type="EMBL" id="GL883077">
    <property type="protein sequence ID" value="EGF92017.1"/>
    <property type="molecule type" value="Genomic_DNA"/>
</dbReference>
<sequence>MKVTVNVECSPQEARAFLGLPDVEPLNDYMISAMKQRMEQNIHSMKPEEMMKNWSSLGVTAQDQFFKLMQSAAQASMGSFGGKDAK</sequence>
<evidence type="ECO:0008006" key="3">
    <source>
        <dbReference type="Google" id="ProtNLM"/>
    </source>
</evidence>
<keyword evidence="2" id="KW-1185">Reference proteome</keyword>
<dbReference type="HOGENOM" id="CLU_132026_1_0_5"/>
<dbReference type="OrthoDB" id="5740990at2"/>
<dbReference type="AlphaFoldDB" id="F4QJZ0"/>
<name>F4QJZ0_9CAUL</name>
<dbReference type="RefSeq" id="WP_006271186.1">
    <property type="nucleotide sequence ID" value="NZ_GL883077.1"/>
</dbReference>
<reference evidence="2" key="1">
    <citation type="submission" date="2011-03" db="EMBL/GenBank/DDBJ databases">
        <title>Draft genome sequence of Brevundimonas diminuta.</title>
        <authorList>
            <person name="Brown P.J.B."/>
            <person name="Buechlein A."/>
            <person name="Hemmerich C."/>
            <person name="Brun Y.V."/>
        </authorList>
    </citation>
    <scope>NUCLEOTIDE SEQUENCE [LARGE SCALE GENOMIC DNA]</scope>
    <source>
        <strain evidence="2">C19</strain>
    </source>
</reference>
<accession>F4QJZ0</accession>
<dbReference type="Pfam" id="PF20099">
    <property type="entry name" value="DUF6489"/>
    <property type="match status" value="1"/>
</dbReference>